<dbReference type="EMBL" id="JBBKZT010000001">
    <property type="protein sequence ID" value="MEJ8845236.1"/>
    <property type="molecule type" value="Genomic_DNA"/>
</dbReference>
<gene>
    <name evidence="1" type="ORF">WKW82_01140</name>
</gene>
<reference evidence="1 2" key="1">
    <citation type="submission" date="2024-03" db="EMBL/GenBank/DDBJ databases">
        <title>Novel species of the genus Variovorax.</title>
        <authorList>
            <person name="Liu Q."/>
            <person name="Xin Y.-H."/>
        </authorList>
    </citation>
    <scope>NUCLEOTIDE SEQUENCE [LARGE SCALE GENOMIC DNA]</scope>
    <source>
        <strain evidence="1 2">KACC 18900</strain>
    </source>
</reference>
<dbReference type="Proteomes" id="UP001385892">
    <property type="component" value="Unassembled WGS sequence"/>
</dbReference>
<sequence>MIATTAFCLVKRISRLVGRPFVGSAARRFQTFFRVRHAERGHRALQFMDLIHTTVAVGKYLISPLIRHTVDGDFAASVSIRSGQGRGTHDRVMRFTPRFDSHAQAHSYATEQGLGWVRERSMSRVVVT</sequence>
<evidence type="ECO:0000313" key="2">
    <source>
        <dbReference type="Proteomes" id="UP001385892"/>
    </source>
</evidence>
<proteinExistence type="predicted"/>
<comment type="caution">
    <text evidence="1">The sequence shown here is derived from an EMBL/GenBank/DDBJ whole genome shotgun (WGS) entry which is preliminary data.</text>
</comment>
<organism evidence="1 2">
    <name type="scientific">Variovorax rhizosphaerae</name>
    <dbReference type="NCBI Taxonomy" id="1836200"/>
    <lineage>
        <taxon>Bacteria</taxon>
        <taxon>Pseudomonadati</taxon>
        <taxon>Pseudomonadota</taxon>
        <taxon>Betaproteobacteria</taxon>
        <taxon>Burkholderiales</taxon>
        <taxon>Comamonadaceae</taxon>
        <taxon>Variovorax</taxon>
    </lineage>
</organism>
<evidence type="ECO:0000313" key="1">
    <source>
        <dbReference type="EMBL" id="MEJ8845236.1"/>
    </source>
</evidence>
<keyword evidence="2" id="KW-1185">Reference proteome</keyword>
<accession>A0ABU8WCT6</accession>
<protein>
    <submittedName>
        <fullName evidence="1">Uncharacterized protein</fullName>
    </submittedName>
</protein>
<name>A0ABU8WCT6_9BURK</name>